<dbReference type="Proteomes" id="UP001364472">
    <property type="component" value="Unassembled WGS sequence"/>
</dbReference>
<sequence length="232" mass="25240">MSPSSPGSPVPILECAGLTKIFRVGNIETTAVSGADLTIRPGDFVSIMGRSGSGKSTMLAMLGLIESPSDGQLTAFGRELIGMSRADRAMLRNRHLGFVFQFFHLISDMTVAENISLPMLLAGAKRDQIRRRVDELTERLGISHRRAHRPFELSGGQQQRVAVARALANAPDLLLLDEPTGNLDSENSESLMQLLVELNREGLAICLVTHDPLCAQQASRRMVMNDGVLSDF</sequence>
<dbReference type="InterPro" id="IPR027417">
    <property type="entry name" value="P-loop_NTPase"/>
</dbReference>
<evidence type="ECO:0000256" key="3">
    <source>
        <dbReference type="ARBA" id="ARBA00022840"/>
    </source>
</evidence>
<dbReference type="PROSITE" id="PS50893">
    <property type="entry name" value="ABC_TRANSPORTER_2"/>
    <property type="match status" value="1"/>
</dbReference>
<organism evidence="6 7">
    <name type="scientific">Denitratimonas tolerans</name>
    <dbReference type="NCBI Taxonomy" id="1338420"/>
    <lineage>
        <taxon>Bacteria</taxon>
        <taxon>Pseudomonadati</taxon>
        <taxon>Pseudomonadota</taxon>
        <taxon>Gammaproteobacteria</taxon>
        <taxon>Lysobacterales</taxon>
        <taxon>Lysobacteraceae</taxon>
        <taxon>Denitratimonas</taxon>
    </lineage>
</organism>
<evidence type="ECO:0000313" key="7">
    <source>
        <dbReference type="Proteomes" id="UP001364472"/>
    </source>
</evidence>
<dbReference type="Gene3D" id="3.40.50.300">
    <property type="entry name" value="P-loop containing nucleotide triphosphate hydrolases"/>
    <property type="match status" value="1"/>
</dbReference>
<keyword evidence="2" id="KW-0547">Nucleotide-binding</keyword>
<dbReference type="InterPro" id="IPR017871">
    <property type="entry name" value="ABC_transporter-like_CS"/>
</dbReference>
<gene>
    <name evidence="6" type="ORF">WB794_01640</name>
</gene>
<comment type="caution">
    <text evidence="6">The sequence shown here is derived from an EMBL/GenBank/DDBJ whole genome shotgun (WGS) entry which is preliminary data.</text>
</comment>
<dbReference type="InterPro" id="IPR015854">
    <property type="entry name" value="ABC_transpr_LolD-like"/>
</dbReference>
<dbReference type="PANTHER" id="PTHR24220">
    <property type="entry name" value="IMPORT ATP-BINDING PROTEIN"/>
    <property type="match status" value="1"/>
</dbReference>
<keyword evidence="3 6" id="KW-0067">ATP-binding</keyword>
<dbReference type="PANTHER" id="PTHR24220:SF86">
    <property type="entry name" value="ABC TRANSPORTER ABCH.1"/>
    <property type="match status" value="1"/>
</dbReference>
<proteinExistence type="inferred from homology"/>
<dbReference type="PROSITE" id="PS00211">
    <property type="entry name" value="ABC_TRANSPORTER_1"/>
    <property type="match status" value="1"/>
</dbReference>
<name>A0AAW9QTN4_9GAMM</name>
<dbReference type="InterPro" id="IPR017911">
    <property type="entry name" value="MacB-like_ATP-bd"/>
</dbReference>
<evidence type="ECO:0000256" key="4">
    <source>
        <dbReference type="ARBA" id="ARBA00038388"/>
    </source>
</evidence>
<protein>
    <submittedName>
        <fullName evidence="6">ABC transporter ATP-binding protein</fullName>
    </submittedName>
</protein>
<reference evidence="6 7" key="1">
    <citation type="journal article" date="2016" name="Antonie Van Leeuwenhoek">
        <title>Denitratimonas tolerans gen. nov., sp. nov., a denitrifying bacterium isolated from a bioreactor for tannery wastewater treatment.</title>
        <authorList>
            <person name="Han S.I."/>
            <person name="Kim J.O."/>
            <person name="Lee Y.R."/>
            <person name="Ekpeghere K.I."/>
            <person name="Koh S.C."/>
            <person name="Whang K.S."/>
        </authorList>
    </citation>
    <scope>NUCLEOTIDE SEQUENCE [LARGE SCALE GENOMIC DNA]</scope>
    <source>
        <strain evidence="6 7">KACC 17565</strain>
    </source>
</reference>
<evidence type="ECO:0000256" key="2">
    <source>
        <dbReference type="ARBA" id="ARBA00022741"/>
    </source>
</evidence>
<dbReference type="SMART" id="SM00382">
    <property type="entry name" value="AAA"/>
    <property type="match status" value="1"/>
</dbReference>
<keyword evidence="7" id="KW-1185">Reference proteome</keyword>
<dbReference type="GO" id="GO:0022857">
    <property type="term" value="F:transmembrane transporter activity"/>
    <property type="evidence" value="ECO:0007669"/>
    <property type="project" value="TreeGrafter"/>
</dbReference>
<dbReference type="GO" id="GO:0005524">
    <property type="term" value="F:ATP binding"/>
    <property type="evidence" value="ECO:0007669"/>
    <property type="project" value="UniProtKB-KW"/>
</dbReference>
<keyword evidence="1" id="KW-0813">Transport</keyword>
<evidence type="ECO:0000313" key="6">
    <source>
        <dbReference type="EMBL" id="MEJ1248382.1"/>
    </source>
</evidence>
<feature type="domain" description="ABC transporter" evidence="5">
    <location>
        <begin position="13"/>
        <end position="232"/>
    </location>
</feature>
<dbReference type="FunFam" id="3.40.50.300:FF:000032">
    <property type="entry name" value="Export ABC transporter ATP-binding protein"/>
    <property type="match status" value="1"/>
</dbReference>
<dbReference type="GO" id="GO:1902495">
    <property type="term" value="C:transmembrane transporter complex"/>
    <property type="evidence" value="ECO:0007669"/>
    <property type="project" value="UniProtKB-ARBA"/>
</dbReference>
<evidence type="ECO:0000259" key="5">
    <source>
        <dbReference type="PROSITE" id="PS50893"/>
    </source>
</evidence>
<dbReference type="InterPro" id="IPR003439">
    <property type="entry name" value="ABC_transporter-like_ATP-bd"/>
</dbReference>
<dbReference type="GO" id="GO:0005886">
    <property type="term" value="C:plasma membrane"/>
    <property type="evidence" value="ECO:0007669"/>
    <property type="project" value="TreeGrafter"/>
</dbReference>
<accession>A0AAW9QTN4</accession>
<dbReference type="AlphaFoldDB" id="A0AAW9QTN4"/>
<dbReference type="CDD" id="cd03255">
    <property type="entry name" value="ABC_MJ0796_LolCDE_FtsE"/>
    <property type="match status" value="1"/>
</dbReference>
<dbReference type="EMBL" id="JBBDHC010000002">
    <property type="protein sequence ID" value="MEJ1248382.1"/>
    <property type="molecule type" value="Genomic_DNA"/>
</dbReference>
<dbReference type="Pfam" id="PF00005">
    <property type="entry name" value="ABC_tran"/>
    <property type="match status" value="1"/>
</dbReference>
<dbReference type="SUPFAM" id="SSF52540">
    <property type="entry name" value="P-loop containing nucleoside triphosphate hydrolases"/>
    <property type="match status" value="1"/>
</dbReference>
<dbReference type="RefSeq" id="WP_337334103.1">
    <property type="nucleotide sequence ID" value="NZ_JBBDHC010000002.1"/>
</dbReference>
<evidence type="ECO:0000256" key="1">
    <source>
        <dbReference type="ARBA" id="ARBA00022448"/>
    </source>
</evidence>
<comment type="similarity">
    <text evidence="4">Belongs to the ABC transporter superfamily. Macrolide exporter (TC 3.A.1.122) family.</text>
</comment>
<dbReference type="GO" id="GO:0016887">
    <property type="term" value="F:ATP hydrolysis activity"/>
    <property type="evidence" value="ECO:0007669"/>
    <property type="project" value="InterPro"/>
</dbReference>
<dbReference type="InterPro" id="IPR003593">
    <property type="entry name" value="AAA+_ATPase"/>
</dbReference>